<dbReference type="GeneID" id="31002180"/>
<dbReference type="SUPFAM" id="SSF69322">
    <property type="entry name" value="Tricorn protease domain 2"/>
    <property type="match status" value="1"/>
</dbReference>
<feature type="compositionally biased region" description="Polar residues" evidence="1">
    <location>
        <begin position="91"/>
        <end position="102"/>
    </location>
</feature>
<accession>A0A225AK29</accession>
<proteinExistence type="predicted"/>
<feature type="compositionally biased region" description="Low complexity" evidence="1">
    <location>
        <begin position="103"/>
        <end position="122"/>
    </location>
</feature>
<evidence type="ECO:0000313" key="2">
    <source>
        <dbReference type="EMBL" id="OKL61901.1"/>
    </source>
</evidence>
<sequence>MSSNIHGAPMAPLWWTASSGQTHSNTLPQKPSRWSDNWDLATEPFPEFATEPHSIDGTSDIIALNASDHRSATPTSHSKDHNLREYLSSSPCISEDTASSENDTSSPGSSSLDLSRSQTPSSESEWQSNRAATHIHTEQIPAANRAPPEILDQIYGLLSPRDFDNARRTCSQWMRASLQQALLESMLKRAGWWDAWRRDCQTYRPANGVEQSLVWRLSKRFATECVLSGRKVNVEKSGFLPTGMVDFGQLSRESLPKESPGLSRDMFTGSAPRLTAALRDPAFSRSIKFSVSVCGHYVLIATGCMIYVYYLGNRNSGDTLPCRLSDSRTAEAILRDNDLDILPVSSIGCPYEVLSAAIDTSTPKFVIAALLRGRVGMICDIKGVPVHLPTEHASPLLHQGSSTTEQLSTDQVQNISEFREVIVSSAIIEHALNPDRRPTLTSRSVSSCRVMNRLTRAPRKYFHDICSLEDPPRSVSICPGRRCVAFGCGSGIELHWVDEKTQEDSRKLFPLSQPAEVLHFLPSRVEIDEASKLRLISSLAGPGASGCQCYRAANGEDVICQFHLSSRVNSFTHWTPRKNGRLSLVKATHCHHYRAMPVNDGLHILFIEPVTGLLCIGSDAPIGGPTNLTRAMICIPPSDGLESKEERIPTVFAVGSDLSWGLRIVAAYQDRLVLYTVPVDVYNVLRRERELQGDNVMGDSDLARDWFLDNERNSKRRGSLAQNQNGDWEFLLRVSYRPTAMLWPLKIYGKEIGRMDKVVDFSVQTSSGGVRVWAFGSSGEARIFDIDTHTSKTRPAADVAVKSFNVSSDGSIGSASFKNRAESGLLSPLPVEATRKRKHLSQPAAFDRKLLSVWKDNNTLSTNNDCGVDGFEVSSSTTSLTSPSRRTTASIGRNSHRQSFAACIMDLKIPELGAREGLWTPPNRAATAPSTPGCDLDDSCDTAEFHDIASYDPQEIRKFFTVWSTSSPKPSAGRWR</sequence>
<gene>
    <name evidence="2" type="ORF">UA08_02425</name>
</gene>
<dbReference type="AlphaFoldDB" id="A0A225AK29"/>
<organism evidence="2 3">
    <name type="scientific">Talaromyces atroroseus</name>
    <dbReference type="NCBI Taxonomy" id="1441469"/>
    <lineage>
        <taxon>Eukaryota</taxon>
        <taxon>Fungi</taxon>
        <taxon>Dikarya</taxon>
        <taxon>Ascomycota</taxon>
        <taxon>Pezizomycotina</taxon>
        <taxon>Eurotiomycetes</taxon>
        <taxon>Eurotiomycetidae</taxon>
        <taxon>Eurotiales</taxon>
        <taxon>Trichocomaceae</taxon>
        <taxon>Talaromyces</taxon>
        <taxon>Talaromyces sect. Trachyspermi</taxon>
    </lineage>
</organism>
<evidence type="ECO:0008006" key="4">
    <source>
        <dbReference type="Google" id="ProtNLM"/>
    </source>
</evidence>
<comment type="caution">
    <text evidence="2">The sequence shown here is derived from an EMBL/GenBank/DDBJ whole genome shotgun (WGS) entry which is preliminary data.</text>
</comment>
<dbReference type="Proteomes" id="UP000214365">
    <property type="component" value="Unassembled WGS sequence"/>
</dbReference>
<dbReference type="RefSeq" id="XP_020122022.1">
    <property type="nucleotide sequence ID" value="XM_020264465.1"/>
</dbReference>
<dbReference type="EMBL" id="LFMY01000003">
    <property type="protein sequence ID" value="OKL61901.1"/>
    <property type="molecule type" value="Genomic_DNA"/>
</dbReference>
<evidence type="ECO:0000313" key="3">
    <source>
        <dbReference type="Proteomes" id="UP000214365"/>
    </source>
</evidence>
<feature type="region of interest" description="Disordered" evidence="1">
    <location>
        <begin position="15"/>
        <end position="56"/>
    </location>
</feature>
<protein>
    <recommendedName>
        <fullName evidence="4">F-box domain-containing protein</fullName>
    </recommendedName>
</protein>
<name>A0A225AK29_TALAT</name>
<dbReference type="InterPro" id="IPR036047">
    <property type="entry name" value="F-box-like_dom_sf"/>
</dbReference>
<keyword evidence="3" id="KW-1185">Reference proteome</keyword>
<reference evidence="2 3" key="1">
    <citation type="submission" date="2015-06" db="EMBL/GenBank/DDBJ databases">
        <title>Talaromyces atroroseus IBT 11181 draft genome.</title>
        <authorList>
            <person name="Rasmussen K.B."/>
            <person name="Rasmussen S."/>
            <person name="Petersen B."/>
            <person name="Sicheritz-Ponten T."/>
            <person name="Mortensen U.H."/>
            <person name="Thrane U."/>
        </authorList>
    </citation>
    <scope>NUCLEOTIDE SEQUENCE [LARGE SCALE GENOMIC DNA]</scope>
    <source>
        <strain evidence="2 3">IBT 11181</strain>
    </source>
</reference>
<dbReference type="OrthoDB" id="1689567at2759"/>
<dbReference type="SUPFAM" id="SSF81383">
    <property type="entry name" value="F-box domain"/>
    <property type="match status" value="1"/>
</dbReference>
<evidence type="ECO:0000256" key="1">
    <source>
        <dbReference type="SAM" id="MobiDB-lite"/>
    </source>
</evidence>
<dbReference type="CDD" id="cd09917">
    <property type="entry name" value="F-box_SF"/>
    <property type="match status" value="1"/>
</dbReference>
<feature type="region of interest" description="Disordered" evidence="1">
    <location>
        <begin position="91"/>
        <end position="130"/>
    </location>
</feature>
<feature type="compositionally biased region" description="Polar residues" evidence="1">
    <location>
        <begin position="16"/>
        <end position="35"/>
    </location>
</feature>